<accession>A0ABT9P545</accession>
<evidence type="ECO:0000313" key="2">
    <source>
        <dbReference type="EMBL" id="MDP9827814.1"/>
    </source>
</evidence>
<feature type="region of interest" description="Disordered" evidence="1">
    <location>
        <begin position="295"/>
        <end position="323"/>
    </location>
</feature>
<reference evidence="2 3" key="1">
    <citation type="submission" date="2023-07" db="EMBL/GenBank/DDBJ databases">
        <title>Sequencing the genomes of 1000 actinobacteria strains.</title>
        <authorList>
            <person name="Klenk H.-P."/>
        </authorList>
    </citation>
    <scope>NUCLEOTIDE SEQUENCE [LARGE SCALE GENOMIC DNA]</scope>
    <source>
        <strain evidence="2 3">DSM 44388</strain>
    </source>
</reference>
<name>A0ABT9P545_9ACTN</name>
<dbReference type="RefSeq" id="WP_307244347.1">
    <property type="nucleotide sequence ID" value="NZ_JAUSQZ010000001.1"/>
</dbReference>
<gene>
    <name evidence="2" type="ORF">J2S57_003563</name>
</gene>
<evidence type="ECO:0000313" key="3">
    <source>
        <dbReference type="Proteomes" id="UP001235712"/>
    </source>
</evidence>
<protein>
    <recommendedName>
        <fullName evidence="4">Bacterial CdiA-CT RNAse A domain-containing protein</fullName>
    </recommendedName>
</protein>
<dbReference type="Proteomes" id="UP001235712">
    <property type="component" value="Unassembled WGS sequence"/>
</dbReference>
<comment type="caution">
    <text evidence="2">The sequence shown here is derived from an EMBL/GenBank/DDBJ whole genome shotgun (WGS) entry which is preliminary data.</text>
</comment>
<proteinExistence type="predicted"/>
<evidence type="ECO:0000256" key="1">
    <source>
        <dbReference type="SAM" id="MobiDB-lite"/>
    </source>
</evidence>
<keyword evidence="3" id="KW-1185">Reference proteome</keyword>
<sequence length="348" mass="38016">MTNRTQEIERSLSALATALHQHHEQTTGASTAVEERALSCWEHGWDSVAQGYEAASEYLGEVAGELAEVSDRTDRCLSVLQQLHGEHGLTGVADQLSAATSEIDIGLDRVLAQLAETHSVLAATGEEYFAEFLHRLIETIQGSAEALTTLQNDIADELASSAAGRTTGGKPESEPSGTLAAIRTRITELSRQGHSPQRHGTQVTDRQLTDRALWGIDPMTGTTTDGVHGGTHQYSRNATKFTSDEALIRADQHIRSTSEYSAKERECQTTGRRTFVVRAPLKDVFGPDYLNQVKGIRRTGSQRRPTGDPPGSTPPEQSDLHDGFVHAVFRRTSDGEYHLTTMYPDPKE</sequence>
<organism evidence="2 3">
    <name type="scientific">Kineosporia succinea</name>
    <dbReference type="NCBI Taxonomy" id="84632"/>
    <lineage>
        <taxon>Bacteria</taxon>
        <taxon>Bacillati</taxon>
        <taxon>Actinomycetota</taxon>
        <taxon>Actinomycetes</taxon>
        <taxon>Kineosporiales</taxon>
        <taxon>Kineosporiaceae</taxon>
        <taxon>Kineosporia</taxon>
    </lineage>
</organism>
<evidence type="ECO:0008006" key="4">
    <source>
        <dbReference type="Google" id="ProtNLM"/>
    </source>
</evidence>
<dbReference type="EMBL" id="JAUSQZ010000001">
    <property type="protein sequence ID" value="MDP9827814.1"/>
    <property type="molecule type" value="Genomic_DNA"/>
</dbReference>